<evidence type="ECO:0000313" key="8">
    <source>
        <dbReference type="EMBL" id="ROM91026.1"/>
    </source>
</evidence>
<evidence type="ECO:0000256" key="2">
    <source>
        <dbReference type="ARBA" id="ARBA00022801"/>
    </source>
</evidence>
<evidence type="ECO:0000259" key="7">
    <source>
        <dbReference type="PROSITE" id="PS51198"/>
    </source>
</evidence>
<reference evidence="8 9" key="1">
    <citation type="submission" date="2016-10" db="EMBL/GenBank/DDBJ databases">
        <title>Comparative genome analysis of multiple Pseudomonas spp. focuses on biocontrol and plant growth promoting traits.</title>
        <authorList>
            <person name="Tao X.-Y."/>
            <person name="Taylor C.G."/>
        </authorList>
    </citation>
    <scope>NUCLEOTIDE SEQUENCE [LARGE SCALE GENOMIC DNA]</scope>
    <source>
        <strain evidence="8 9">37D10</strain>
    </source>
</reference>
<evidence type="ECO:0000256" key="6">
    <source>
        <dbReference type="PROSITE-ProRule" id="PRU00560"/>
    </source>
</evidence>
<dbReference type="InterPro" id="IPR000212">
    <property type="entry name" value="DNA_helicase_UvrD/REP"/>
</dbReference>
<evidence type="ECO:0000256" key="3">
    <source>
        <dbReference type="ARBA" id="ARBA00022806"/>
    </source>
</evidence>
<dbReference type="SUPFAM" id="SSF52540">
    <property type="entry name" value="P-loop containing nucleoside triphosphate hydrolases"/>
    <property type="match status" value="1"/>
</dbReference>
<name>A0A423GKN6_9PSED</name>
<feature type="domain" description="UvrD-like helicase ATP-binding" evidence="7">
    <location>
        <begin position="203"/>
        <end position="473"/>
    </location>
</feature>
<comment type="caution">
    <text evidence="8">The sequence shown here is derived from an EMBL/GenBank/DDBJ whole genome shotgun (WGS) entry which is preliminary data.</text>
</comment>
<dbReference type="GO" id="GO:0005524">
    <property type="term" value="F:ATP binding"/>
    <property type="evidence" value="ECO:0007669"/>
    <property type="project" value="UniProtKB-UniRule"/>
</dbReference>
<proteinExistence type="predicted"/>
<dbReference type="Gene3D" id="3.40.50.300">
    <property type="entry name" value="P-loop containing nucleotide triphosphate hydrolases"/>
    <property type="match status" value="2"/>
</dbReference>
<dbReference type="Pfam" id="PF00580">
    <property type="entry name" value="UvrD-helicase"/>
    <property type="match status" value="1"/>
</dbReference>
<organism evidence="8 9">
    <name type="scientific">Pseudomonas brassicacearum</name>
    <dbReference type="NCBI Taxonomy" id="930166"/>
    <lineage>
        <taxon>Bacteria</taxon>
        <taxon>Pseudomonadati</taxon>
        <taxon>Pseudomonadota</taxon>
        <taxon>Gammaproteobacteria</taxon>
        <taxon>Pseudomonadales</taxon>
        <taxon>Pseudomonadaceae</taxon>
        <taxon>Pseudomonas</taxon>
    </lineage>
</organism>
<dbReference type="InterPro" id="IPR027417">
    <property type="entry name" value="P-loop_NTPase"/>
</dbReference>
<accession>A0A423GKN6</accession>
<evidence type="ECO:0000256" key="4">
    <source>
        <dbReference type="ARBA" id="ARBA00022840"/>
    </source>
</evidence>
<gene>
    <name evidence="8" type="ORF">BK658_24305</name>
</gene>
<feature type="binding site" evidence="6">
    <location>
        <begin position="224"/>
        <end position="231"/>
    </location>
    <ligand>
        <name>ATP</name>
        <dbReference type="ChEBI" id="CHEBI:30616"/>
    </ligand>
</feature>
<dbReference type="Proteomes" id="UP000284684">
    <property type="component" value="Unassembled WGS sequence"/>
</dbReference>
<evidence type="ECO:0000256" key="5">
    <source>
        <dbReference type="ARBA" id="ARBA00034923"/>
    </source>
</evidence>
<keyword evidence="2 6" id="KW-0378">Hydrolase</keyword>
<keyword evidence="3 6" id="KW-0347">Helicase</keyword>
<dbReference type="GO" id="GO:0016787">
    <property type="term" value="F:hydrolase activity"/>
    <property type="evidence" value="ECO:0007669"/>
    <property type="project" value="UniProtKB-UniRule"/>
</dbReference>
<dbReference type="GO" id="GO:0000725">
    <property type="term" value="P:recombinational repair"/>
    <property type="evidence" value="ECO:0007669"/>
    <property type="project" value="TreeGrafter"/>
</dbReference>
<dbReference type="PANTHER" id="PTHR11070">
    <property type="entry name" value="UVRD / RECB / PCRA DNA HELICASE FAMILY MEMBER"/>
    <property type="match status" value="1"/>
</dbReference>
<dbReference type="GO" id="GO:0003677">
    <property type="term" value="F:DNA binding"/>
    <property type="evidence" value="ECO:0007669"/>
    <property type="project" value="InterPro"/>
</dbReference>
<evidence type="ECO:0000256" key="1">
    <source>
        <dbReference type="ARBA" id="ARBA00022741"/>
    </source>
</evidence>
<dbReference type="PROSITE" id="PS51198">
    <property type="entry name" value="UVRD_HELICASE_ATP_BIND"/>
    <property type="match status" value="1"/>
</dbReference>
<dbReference type="EMBL" id="MOBI01000028">
    <property type="protein sequence ID" value="ROM91026.1"/>
    <property type="molecule type" value="Genomic_DNA"/>
</dbReference>
<dbReference type="PANTHER" id="PTHR11070:SF2">
    <property type="entry name" value="ATP-DEPENDENT DNA HELICASE SRS2"/>
    <property type="match status" value="1"/>
</dbReference>
<dbReference type="InterPro" id="IPR014016">
    <property type="entry name" value="UvrD-like_ATP-bd"/>
</dbReference>
<protein>
    <recommendedName>
        <fullName evidence="5">DNA 3'-5' helicase II</fullName>
    </recommendedName>
</protein>
<keyword evidence="1 6" id="KW-0547">Nucleotide-binding</keyword>
<evidence type="ECO:0000313" key="9">
    <source>
        <dbReference type="Proteomes" id="UP000284684"/>
    </source>
</evidence>
<keyword evidence="4 6" id="KW-0067">ATP-binding</keyword>
<sequence>MTIFIPEWNRSTGAHVQIKRLFRKLDDDYVVRKCITDQPKSPDFFLQQAEHRWLALMLCEIPFEALDPGQLFGASQQQNFINLLLSLNAIDDSERLGEQNMGKLVVMWNCDSDQSKSLWTHYGAQRGIRLMSKKTFLESGLEVLPKLLTPLSHEASQNVLGYYFPEAEIPGICTTRRHFARDNSVKTPRYFLDTQQEWASKLDLELPEEQTETTSDFSVRLVNGVAGSGKTLIAANRALILAKRFPGQQVLMLIHNVPVVKDLKHRLERAHGKLPNNLTIVTALAWIRQQWVNVFERTPLMPKSKNKVPGLIKHYRKDYPELKPSDDQLLDEFDFINENLIESEDSYLAVERAGQGFALRKEERVQVWSLFNRVITGLGKEQLRLWSSLSRDLCLKNQWDKLDTYHHILVDEAQFFAPTWFQLIKRTLEKSEGSLFLCADPNQGFLKSRLSWKRVGLDVAGKTKKLRKSYRTTQAILRAANQVLAEFTQTDPDDFLQPDFEGMEAGIAPLLVPSPSPQDSIEQACNEIAAHLDSHAIALSNMLVIHGQSIDKKLLMGALQERFGAPKVWDLNGKDAARDLLDNLRVSSVDTATGLEASVVFLLGFEKLLRDTVQTESISADDLEQNARKLYMAMTRAGQRLVLISSTPLPTRIAQLFVVANCK</sequence>
<dbReference type="AlphaFoldDB" id="A0A423GKN6"/>
<dbReference type="RefSeq" id="WP_123584666.1">
    <property type="nucleotide sequence ID" value="NZ_MOBI01000028.1"/>
</dbReference>
<dbReference type="GO" id="GO:0043138">
    <property type="term" value="F:3'-5' DNA helicase activity"/>
    <property type="evidence" value="ECO:0007669"/>
    <property type="project" value="TreeGrafter"/>
</dbReference>